<dbReference type="RefSeq" id="WP_102070962.1">
    <property type="nucleotide sequence ID" value="NZ_PDNV01000010.1"/>
</dbReference>
<dbReference type="AlphaFoldDB" id="A0A2N4UCS7"/>
<sequence>MAIVKNIAHQALDRDSKHTEAECTFDVVTDAEGHKYLQLDTYGSSSRQIRGKKSQSIRLAPEAVQQLKVILLKYGL</sequence>
<dbReference type="Proteomes" id="UP000234328">
    <property type="component" value="Unassembled WGS sequence"/>
</dbReference>
<reference evidence="1 2" key="1">
    <citation type="submission" date="2017-10" db="EMBL/GenBank/DDBJ databases">
        <title>Two draft genome sequences of Pusillimonas sp. strains isolated from a nitrate- and radionuclide-contaminated groundwater in Russia.</title>
        <authorList>
            <person name="Grouzdev D.S."/>
            <person name="Tourova T.P."/>
            <person name="Goeva M.A."/>
            <person name="Babich T.L."/>
            <person name="Sokolova D.S."/>
            <person name="Abdullin R."/>
            <person name="Poltaraus A.B."/>
            <person name="Toshchakov S.V."/>
            <person name="Nazina T.N."/>
        </authorList>
    </citation>
    <scope>NUCLEOTIDE SEQUENCE [LARGE SCALE GENOMIC DNA]</scope>
    <source>
        <strain evidence="1 2">JR1/69-2-13</strain>
    </source>
</reference>
<evidence type="ECO:0000313" key="1">
    <source>
        <dbReference type="EMBL" id="PLC52828.1"/>
    </source>
</evidence>
<name>A0A2N4UCS7_9BURK</name>
<accession>A0A2N4UCS7</accession>
<keyword evidence="2" id="KW-1185">Reference proteome</keyword>
<evidence type="ECO:0008006" key="3">
    <source>
        <dbReference type="Google" id="ProtNLM"/>
    </source>
</evidence>
<dbReference type="EMBL" id="PDNV01000010">
    <property type="protein sequence ID" value="PLC52828.1"/>
    <property type="molecule type" value="Genomic_DNA"/>
</dbReference>
<organism evidence="1 2">
    <name type="scientific">Pollutimonas nitritireducens</name>
    <dbReference type="NCBI Taxonomy" id="2045209"/>
    <lineage>
        <taxon>Bacteria</taxon>
        <taxon>Pseudomonadati</taxon>
        <taxon>Pseudomonadota</taxon>
        <taxon>Betaproteobacteria</taxon>
        <taxon>Burkholderiales</taxon>
        <taxon>Alcaligenaceae</taxon>
        <taxon>Pollutimonas</taxon>
    </lineage>
</organism>
<gene>
    <name evidence="1" type="ORF">CR155_15565</name>
</gene>
<protein>
    <recommendedName>
        <fullName evidence="3">Methionyl-tRNA formyltransferase</fullName>
    </recommendedName>
</protein>
<evidence type="ECO:0000313" key="2">
    <source>
        <dbReference type="Proteomes" id="UP000234328"/>
    </source>
</evidence>
<proteinExistence type="predicted"/>
<comment type="caution">
    <text evidence="1">The sequence shown here is derived from an EMBL/GenBank/DDBJ whole genome shotgun (WGS) entry which is preliminary data.</text>
</comment>
<dbReference type="OrthoDB" id="9155240at2"/>